<keyword evidence="2" id="KW-0812">Transmembrane</keyword>
<dbReference type="Proteomes" id="UP000002700">
    <property type="component" value="Chromosome II"/>
</dbReference>
<dbReference type="KEGG" id="bpm:BURPS1710b_A2163"/>
<evidence type="ECO:0000313" key="3">
    <source>
        <dbReference type="EMBL" id="ABA53708.1"/>
    </source>
</evidence>
<dbReference type="AlphaFoldDB" id="Q3JGI9"/>
<feature type="region of interest" description="Disordered" evidence="1">
    <location>
        <begin position="1"/>
        <end position="37"/>
    </location>
</feature>
<keyword evidence="2" id="KW-1133">Transmembrane helix</keyword>
<evidence type="ECO:0000256" key="1">
    <source>
        <dbReference type="SAM" id="MobiDB-lite"/>
    </source>
</evidence>
<evidence type="ECO:0000256" key="2">
    <source>
        <dbReference type="SAM" id="Phobius"/>
    </source>
</evidence>
<protein>
    <submittedName>
        <fullName evidence="3">Putative membrane protein</fullName>
    </submittedName>
</protein>
<evidence type="ECO:0000313" key="4">
    <source>
        <dbReference type="Proteomes" id="UP000002700"/>
    </source>
</evidence>
<accession>Q3JGI9</accession>
<organism evidence="3 4">
    <name type="scientific">Burkholderia pseudomallei (strain 1710b)</name>
    <dbReference type="NCBI Taxonomy" id="320372"/>
    <lineage>
        <taxon>Bacteria</taxon>
        <taxon>Pseudomonadati</taxon>
        <taxon>Pseudomonadota</taxon>
        <taxon>Betaproteobacteria</taxon>
        <taxon>Burkholderiales</taxon>
        <taxon>Burkholderiaceae</taxon>
        <taxon>Burkholderia</taxon>
        <taxon>pseudomallei group</taxon>
    </lineage>
</organism>
<feature type="compositionally biased region" description="Basic and acidic residues" evidence="1">
    <location>
        <begin position="100"/>
        <end position="121"/>
    </location>
</feature>
<keyword evidence="2" id="KW-0472">Membrane</keyword>
<feature type="region of interest" description="Disordered" evidence="1">
    <location>
        <begin position="97"/>
        <end position="121"/>
    </location>
</feature>
<proteinExistence type="predicted"/>
<name>Q3JGI9_BURP1</name>
<gene>
    <name evidence="3" type="ordered locus">BURPS1710b_A2163</name>
</gene>
<feature type="transmembrane region" description="Helical" evidence="2">
    <location>
        <begin position="49"/>
        <end position="69"/>
    </location>
</feature>
<reference evidence="3 4" key="1">
    <citation type="submission" date="2005-09" db="EMBL/GenBank/DDBJ databases">
        <authorList>
            <person name="Woods D.E."/>
            <person name="Nierman W.C."/>
        </authorList>
    </citation>
    <scope>NUCLEOTIDE SEQUENCE [LARGE SCALE GENOMIC DNA]</scope>
    <source>
        <strain evidence="3 4">1710b</strain>
    </source>
</reference>
<dbReference type="EMBL" id="CP000125">
    <property type="protein sequence ID" value="ABA53708.1"/>
    <property type="molecule type" value="Genomic_DNA"/>
</dbReference>
<dbReference type="EnsemblBacteria" id="ABA53708">
    <property type="protein sequence ID" value="ABA53708"/>
    <property type="gene ID" value="BURPS1710b_A2163"/>
</dbReference>
<dbReference type="HOGENOM" id="CLU_165317_0_0_4"/>
<sequence length="121" mass="13113">MHGDGERRRATPVRRRCARPGGPADRTDDGVSPGPLNVRRFSPLSSHPAVFAVFVPGAIAFAGAASASAKAAGRMLVGIRFTHRRLVDHRSVVKRRAASRLRERASGTYSHERMKDVSMPA</sequence>